<sequence length="91" mass="10512">MSDLTSSTSKIFSSSVAELSRRHGQLRKQLTDTFITKEYFDNKMKEMSNTFNHLVPKLTVDKTNEIMKEAIQRMVNDAVKKDREIFADVVP</sequence>
<accession>A0A699HSQ6</accession>
<name>A0A699HSQ6_TANCI</name>
<protein>
    <submittedName>
        <fullName evidence="1">Uncharacterized protein</fullName>
    </submittedName>
</protein>
<organism evidence="1">
    <name type="scientific">Tanacetum cinerariifolium</name>
    <name type="common">Dalmatian daisy</name>
    <name type="synonym">Chrysanthemum cinerariifolium</name>
    <dbReference type="NCBI Taxonomy" id="118510"/>
    <lineage>
        <taxon>Eukaryota</taxon>
        <taxon>Viridiplantae</taxon>
        <taxon>Streptophyta</taxon>
        <taxon>Embryophyta</taxon>
        <taxon>Tracheophyta</taxon>
        <taxon>Spermatophyta</taxon>
        <taxon>Magnoliopsida</taxon>
        <taxon>eudicotyledons</taxon>
        <taxon>Gunneridae</taxon>
        <taxon>Pentapetalae</taxon>
        <taxon>asterids</taxon>
        <taxon>campanulids</taxon>
        <taxon>Asterales</taxon>
        <taxon>Asteraceae</taxon>
        <taxon>Asteroideae</taxon>
        <taxon>Anthemideae</taxon>
        <taxon>Anthemidinae</taxon>
        <taxon>Tanacetum</taxon>
    </lineage>
</organism>
<dbReference type="AlphaFoldDB" id="A0A699HSQ6"/>
<dbReference type="EMBL" id="BKCJ010199013">
    <property type="protein sequence ID" value="GEY67358.1"/>
    <property type="molecule type" value="Genomic_DNA"/>
</dbReference>
<proteinExistence type="predicted"/>
<reference evidence="1" key="1">
    <citation type="journal article" date="2019" name="Sci. Rep.">
        <title>Draft genome of Tanacetum cinerariifolium, the natural source of mosquito coil.</title>
        <authorList>
            <person name="Yamashiro T."/>
            <person name="Shiraishi A."/>
            <person name="Satake H."/>
            <person name="Nakayama K."/>
        </authorList>
    </citation>
    <scope>NUCLEOTIDE SEQUENCE</scope>
</reference>
<comment type="caution">
    <text evidence="1">The sequence shown here is derived from an EMBL/GenBank/DDBJ whole genome shotgun (WGS) entry which is preliminary data.</text>
</comment>
<gene>
    <name evidence="1" type="ORF">Tci_439332</name>
</gene>
<evidence type="ECO:0000313" key="1">
    <source>
        <dbReference type="EMBL" id="GEY67358.1"/>
    </source>
</evidence>